<sequence length="162" mass="18707">MLNSLKQTQQQWGGQSEVIDHWLDMRQDLLVSYYNLAVLKPNVLKGKMVKLPSALEIQDFCTLLVDYISEGHFRIYNQVMDKWQATGFQATEEIDQLYFKIIASTDPLLNFSDKYASLKPDDDVQNFEYDFSELGEIICDRFELEDELIKIITDSLSIPPGA</sequence>
<dbReference type="EMBL" id="CP162601">
    <property type="protein sequence ID" value="XDK24946.1"/>
    <property type="molecule type" value="Genomic_DNA"/>
</dbReference>
<accession>A0AB39HFM7</accession>
<organism evidence="4">
    <name type="scientific">Vibrio sp. HB236076</name>
    <dbReference type="NCBI Taxonomy" id="3232307"/>
    <lineage>
        <taxon>Bacteria</taxon>
        <taxon>Pseudomonadati</taxon>
        <taxon>Pseudomonadota</taxon>
        <taxon>Gammaproteobacteria</taxon>
        <taxon>Vibrionales</taxon>
        <taxon>Vibrionaceae</taxon>
        <taxon>Vibrio</taxon>
    </lineage>
</organism>
<gene>
    <name evidence="4" type="primary">rsd</name>
    <name evidence="4" type="ORF">AB0763_12375</name>
</gene>
<name>A0AB39HFM7_9VIBR</name>
<protein>
    <submittedName>
        <fullName evidence="4">Sigma D regulator</fullName>
    </submittedName>
</protein>
<dbReference type="NCBIfam" id="NF008723">
    <property type="entry name" value="PRK11718.1"/>
    <property type="match status" value="1"/>
</dbReference>
<dbReference type="AlphaFoldDB" id="A0AB39HFM7"/>
<dbReference type="InterPro" id="IPR007448">
    <property type="entry name" value="Sigma70_reg_Rsd_AlgQ"/>
</dbReference>
<evidence type="ECO:0000256" key="2">
    <source>
        <dbReference type="ARBA" id="ARBA00023163"/>
    </source>
</evidence>
<dbReference type="KEGG" id="vih:AB0763_12375"/>
<keyword evidence="2 3" id="KW-0804">Transcription</keyword>
<evidence type="ECO:0000256" key="3">
    <source>
        <dbReference type="RuleBase" id="RU004409"/>
    </source>
</evidence>
<evidence type="ECO:0000256" key="1">
    <source>
        <dbReference type="ARBA" id="ARBA00023015"/>
    </source>
</evidence>
<dbReference type="RefSeq" id="WP_306102076.1">
    <property type="nucleotide sequence ID" value="NZ_CP162601.1"/>
</dbReference>
<evidence type="ECO:0000313" key="4">
    <source>
        <dbReference type="EMBL" id="XDK24946.1"/>
    </source>
</evidence>
<keyword evidence="1 3" id="KW-0805">Transcription regulation</keyword>
<reference evidence="4" key="1">
    <citation type="submission" date="2024-07" db="EMBL/GenBank/DDBJ databases">
        <title>Genome Analysis of a Potential Novel Vibrio Species Secreting pH- and Thermo-stable Alginate Lyase and its Application in Producing Alginate Oligosaccharides.</title>
        <authorList>
            <person name="Huang H."/>
            <person name="Bao K."/>
        </authorList>
    </citation>
    <scope>NUCLEOTIDE SEQUENCE</scope>
    <source>
        <strain evidence="4">HB236076</strain>
    </source>
</reference>
<comment type="similarity">
    <text evidence="3">Belongs to the Rsd/AlgQ family.</text>
</comment>
<dbReference type="Gene3D" id="1.20.120.1370">
    <property type="entry name" value="Regulator of RNA polymerase sigma(70) subunit, domain 4"/>
    <property type="match status" value="1"/>
</dbReference>
<proteinExistence type="inferred from homology"/>
<dbReference type="InterPro" id="IPR038309">
    <property type="entry name" value="Rsd/AlgQ_sf"/>
</dbReference>
<dbReference type="Pfam" id="PF04353">
    <property type="entry name" value="Rsd_AlgQ"/>
    <property type="match status" value="1"/>
</dbReference>
<dbReference type="PIRSF" id="PIRSF016548">
    <property type="entry name" value="Rsd_AlgQ"/>
    <property type="match status" value="1"/>
</dbReference>
<dbReference type="GO" id="GO:0006355">
    <property type="term" value="P:regulation of DNA-templated transcription"/>
    <property type="evidence" value="ECO:0007669"/>
    <property type="project" value="InterPro"/>
</dbReference>